<dbReference type="AlphaFoldDB" id="A0A0D3JDP6"/>
<dbReference type="Proteomes" id="UP000013827">
    <property type="component" value="Unassembled WGS sequence"/>
</dbReference>
<protein>
    <recommendedName>
        <fullName evidence="4">RNase III domain-containing protein</fullName>
    </recommendedName>
</protein>
<accession>A0A0D3JDP6</accession>
<organism evidence="2 3">
    <name type="scientific">Emiliania huxleyi (strain CCMP1516)</name>
    <dbReference type="NCBI Taxonomy" id="280463"/>
    <lineage>
        <taxon>Eukaryota</taxon>
        <taxon>Haptista</taxon>
        <taxon>Haptophyta</taxon>
        <taxon>Prymnesiophyceae</taxon>
        <taxon>Isochrysidales</taxon>
        <taxon>Noelaerhabdaceae</taxon>
        <taxon>Emiliania</taxon>
    </lineage>
</organism>
<keyword evidence="1" id="KW-0732">Signal</keyword>
<dbReference type="RefSeq" id="XP_005774060.1">
    <property type="nucleotide sequence ID" value="XM_005774003.1"/>
</dbReference>
<evidence type="ECO:0008006" key="4">
    <source>
        <dbReference type="Google" id="ProtNLM"/>
    </source>
</evidence>
<keyword evidence="3" id="KW-1185">Reference proteome</keyword>
<reference evidence="2" key="2">
    <citation type="submission" date="2024-10" db="UniProtKB">
        <authorList>
            <consortium name="EnsemblProtists"/>
        </authorList>
    </citation>
    <scope>IDENTIFICATION</scope>
</reference>
<name>A0A0D3JDP6_EMIH1</name>
<feature type="signal peptide" evidence="1">
    <location>
        <begin position="1"/>
        <end position="18"/>
    </location>
</feature>
<dbReference type="KEGG" id="ehx:EMIHUDRAFT_101477"/>
<sequence>MWLLSLLAAFSLPSPPAATRRQLLSRAAASLPAPAALAFAAEAPSSVRVKGAAEMDLEFYARGLLGSGGAPRSAPPPPPLAARQLDAALAKRLLDAAAAGIAPSVSAPSAATLRQAAGARRQALAIEYDRALFAGAFSAAGGYDTSLGGASALSQPEALQYGFDLSALALFTLLSEARLPRKELAACYARVGEELLVAVAAATPAPPQQAAGSASSLSEILRGVRALLDALQRGGYLAAYAIDDGDADEGLWQQRSSLSSTRLTVTLTDSAALRAALLLNGRGVSPELARPLLSAFFASRGAEVTEQSDFFLDGEYRENPKEYRPTQQLLSFTIAPSGAPR</sequence>
<evidence type="ECO:0000313" key="2">
    <source>
        <dbReference type="EnsemblProtists" id="EOD21631"/>
    </source>
</evidence>
<dbReference type="GeneID" id="17267342"/>
<dbReference type="eggNOG" id="ENOG502SAVZ">
    <property type="taxonomic scope" value="Eukaryota"/>
</dbReference>
<evidence type="ECO:0000256" key="1">
    <source>
        <dbReference type="SAM" id="SignalP"/>
    </source>
</evidence>
<dbReference type="EnsemblProtists" id="EOD21631">
    <property type="protein sequence ID" value="EOD21631"/>
    <property type="gene ID" value="EMIHUDRAFT_101477"/>
</dbReference>
<reference evidence="3" key="1">
    <citation type="journal article" date="2013" name="Nature">
        <title>Pan genome of the phytoplankton Emiliania underpins its global distribution.</title>
        <authorList>
            <person name="Read B.A."/>
            <person name="Kegel J."/>
            <person name="Klute M.J."/>
            <person name="Kuo A."/>
            <person name="Lefebvre S.C."/>
            <person name="Maumus F."/>
            <person name="Mayer C."/>
            <person name="Miller J."/>
            <person name="Monier A."/>
            <person name="Salamov A."/>
            <person name="Young J."/>
            <person name="Aguilar M."/>
            <person name="Claverie J.M."/>
            <person name="Frickenhaus S."/>
            <person name="Gonzalez K."/>
            <person name="Herman E.K."/>
            <person name="Lin Y.C."/>
            <person name="Napier J."/>
            <person name="Ogata H."/>
            <person name="Sarno A.F."/>
            <person name="Shmutz J."/>
            <person name="Schroeder D."/>
            <person name="de Vargas C."/>
            <person name="Verret F."/>
            <person name="von Dassow P."/>
            <person name="Valentin K."/>
            <person name="Van de Peer Y."/>
            <person name="Wheeler G."/>
            <person name="Dacks J.B."/>
            <person name="Delwiche C.F."/>
            <person name="Dyhrman S.T."/>
            <person name="Glockner G."/>
            <person name="John U."/>
            <person name="Richards T."/>
            <person name="Worden A.Z."/>
            <person name="Zhang X."/>
            <person name="Grigoriev I.V."/>
            <person name="Allen A.E."/>
            <person name="Bidle K."/>
            <person name="Borodovsky M."/>
            <person name="Bowler C."/>
            <person name="Brownlee C."/>
            <person name="Cock J.M."/>
            <person name="Elias M."/>
            <person name="Gladyshev V.N."/>
            <person name="Groth M."/>
            <person name="Guda C."/>
            <person name="Hadaegh A."/>
            <person name="Iglesias-Rodriguez M.D."/>
            <person name="Jenkins J."/>
            <person name="Jones B.M."/>
            <person name="Lawson T."/>
            <person name="Leese F."/>
            <person name="Lindquist E."/>
            <person name="Lobanov A."/>
            <person name="Lomsadze A."/>
            <person name="Malik S.B."/>
            <person name="Marsh M.E."/>
            <person name="Mackinder L."/>
            <person name="Mock T."/>
            <person name="Mueller-Roeber B."/>
            <person name="Pagarete A."/>
            <person name="Parker M."/>
            <person name="Probert I."/>
            <person name="Quesneville H."/>
            <person name="Raines C."/>
            <person name="Rensing S.A."/>
            <person name="Riano-Pachon D.M."/>
            <person name="Richier S."/>
            <person name="Rokitta S."/>
            <person name="Shiraiwa Y."/>
            <person name="Soanes D.M."/>
            <person name="van der Giezen M."/>
            <person name="Wahlund T.M."/>
            <person name="Williams B."/>
            <person name="Wilson W."/>
            <person name="Wolfe G."/>
            <person name="Wurch L.L."/>
        </authorList>
    </citation>
    <scope>NUCLEOTIDE SEQUENCE</scope>
</reference>
<feature type="chain" id="PRO_5044291399" description="RNase III domain-containing protein" evidence="1">
    <location>
        <begin position="19"/>
        <end position="341"/>
    </location>
</feature>
<dbReference type="PaxDb" id="2903-EOD21631"/>
<evidence type="ECO:0000313" key="3">
    <source>
        <dbReference type="Proteomes" id="UP000013827"/>
    </source>
</evidence>
<proteinExistence type="predicted"/>
<dbReference type="HOGENOM" id="CLU_814898_0_0_1"/>